<feature type="compositionally biased region" description="Basic and acidic residues" evidence="1">
    <location>
        <begin position="213"/>
        <end position="223"/>
    </location>
</feature>
<keyword evidence="3" id="KW-1185">Reference proteome</keyword>
<feature type="compositionally biased region" description="Polar residues" evidence="1">
    <location>
        <begin position="89"/>
        <end position="112"/>
    </location>
</feature>
<feature type="region of interest" description="Disordered" evidence="1">
    <location>
        <begin position="1"/>
        <end position="413"/>
    </location>
</feature>
<evidence type="ECO:0000256" key="1">
    <source>
        <dbReference type="SAM" id="MobiDB-lite"/>
    </source>
</evidence>
<feature type="compositionally biased region" description="Basic and acidic residues" evidence="1">
    <location>
        <begin position="274"/>
        <end position="283"/>
    </location>
</feature>
<feature type="compositionally biased region" description="Low complexity" evidence="1">
    <location>
        <begin position="21"/>
        <end position="33"/>
    </location>
</feature>
<feature type="compositionally biased region" description="Polar residues" evidence="1">
    <location>
        <begin position="185"/>
        <end position="197"/>
    </location>
</feature>
<dbReference type="OrthoDB" id="4188028at2759"/>
<feature type="compositionally biased region" description="Low complexity" evidence="1">
    <location>
        <begin position="40"/>
        <end position="61"/>
    </location>
</feature>
<gene>
    <name evidence="2" type="ORF">PHISCL_01629</name>
</gene>
<dbReference type="EMBL" id="MVGC01000031">
    <property type="protein sequence ID" value="RJE26027.1"/>
    <property type="molecule type" value="Genomic_DNA"/>
</dbReference>
<feature type="compositionally biased region" description="Polar residues" evidence="1">
    <location>
        <begin position="303"/>
        <end position="312"/>
    </location>
</feature>
<proteinExistence type="predicted"/>
<accession>A0A3A2ZXD9</accession>
<protein>
    <submittedName>
        <fullName evidence="2">Uncharacterized protein</fullName>
    </submittedName>
</protein>
<dbReference type="STRING" id="2070753.A0A3A2ZXD9"/>
<feature type="compositionally biased region" description="Basic and acidic residues" evidence="1">
    <location>
        <begin position="230"/>
        <end position="244"/>
    </location>
</feature>
<dbReference type="AlphaFoldDB" id="A0A3A2ZXD9"/>
<sequence>MAGARRRPEASQAPATSEGASSTTTPQNPSTTTEGNTRVTRSSRGNRDSGSNNNDRGGTSSRKSRLSRIVTLKIGRGRARDAAARETRTSQMQSSAPTTSAQSESQDPSLSPHTPRTRRPRRSIALEETPRSTRHSARLRAQLSSLSQEDATPEEGEETKQLDTGAASDDETKIPIEEAQDAEESQNNQNADDTTATFKDLSPEIAENSNLKQSDDARQRSAESDQTEQTSKESSSDGDRKKADQPISRYTSQEPSLNPTNTPSPVASRKRKSHDLEDRDTDLANHSVSPSKKTKIEDDDSGLMSQQPSQNGKNEKTESSSPIDGTGEFPVDDEPDQTMKDADTTPETGVELSSVARTRGGYRGGRGRRRGRGGRNRQSVRITSSKRGGGRGRGNRARAIRTGRQLTNSDDVDFRRSLSPSAEVQKLRDRQRELDKAFRRVAAAQRLALAELATQSEKRLTRDKNAHIDVEEYEQVSALLKEKLRQRQTALRKEYDLRVEQEMRLFAAERERINQKFRDSARHAQEEHLLAAQGAYMSFVEGRRAAEDDEHTETDASDAEPDGQISQSGPEWVRGFNSSSVRAPAGAASYHLGKEGWDDFVQRASLGEDIDPQMKEMGQGQNQNSLSSLPAREALSLLLQATGVVAQEDESLNALPILAEAAASRPPALQMQRMLHPQVAPGPSLILPRPQPRRILPAGQQIPPISEQLNLPDPFAGMGPPQLPPPPGSNFHRPPPPGFLPRQPLYYPPPPPPRPPY</sequence>
<feature type="compositionally biased region" description="Pro residues" evidence="1">
    <location>
        <begin position="746"/>
        <end position="757"/>
    </location>
</feature>
<evidence type="ECO:0000313" key="2">
    <source>
        <dbReference type="EMBL" id="RJE26027.1"/>
    </source>
</evidence>
<evidence type="ECO:0000313" key="3">
    <source>
        <dbReference type="Proteomes" id="UP000266188"/>
    </source>
</evidence>
<feature type="compositionally biased region" description="Basic and acidic residues" evidence="1">
    <location>
        <begin position="78"/>
        <end position="88"/>
    </location>
</feature>
<feature type="compositionally biased region" description="Polar residues" evidence="1">
    <location>
        <begin position="248"/>
        <end position="265"/>
    </location>
</feature>
<comment type="caution">
    <text evidence="2">The sequence shown here is derived from an EMBL/GenBank/DDBJ whole genome shotgun (WGS) entry which is preliminary data.</text>
</comment>
<reference evidence="3" key="1">
    <citation type="submission" date="2017-02" db="EMBL/GenBank/DDBJ databases">
        <authorList>
            <person name="Tafer H."/>
            <person name="Lopandic K."/>
        </authorList>
    </citation>
    <scope>NUCLEOTIDE SEQUENCE [LARGE SCALE GENOMIC DNA]</scope>
    <source>
        <strain evidence="3">CBS 366.77</strain>
    </source>
</reference>
<feature type="compositionally biased region" description="Basic residues" evidence="1">
    <location>
        <begin position="365"/>
        <end position="375"/>
    </location>
</feature>
<feature type="compositionally biased region" description="Pro residues" evidence="1">
    <location>
        <begin position="721"/>
        <end position="739"/>
    </location>
</feature>
<name>A0A3A2ZXD9_9EURO</name>
<dbReference type="Proteomes" id="UP000266188">
    <property type="component" value="Unassembled WGS sequence"/>
</dbReference>
<feature type="region of interest" description="Disordered" evidence="1">
    <location>
        <begin position="704"/>
        <end position="757"/>
    </location>
</feature>
<feature type="compositionally biased region" description="Acidic residues" evidence="1">
    <location>
        <begin position="547"/>
        <end position="561"/>
    </location>
</feature>
<feature type="compositionally biased region" description="Basic residues" evidence="1">
    <location>
        <begin position="388"/>
        <end position="401"/>
    </location>
</feature>
<feature type="compositionally biased region" description="Low complexity" evidence="1">
    <location>
        <begin position="139"/>
        <end position="148"/>
    </location>
</feature>
<feature type="region of interest" description="Disordered" evidence="1">
    <location>
        <begin position="544"/>
        <end position="577"/>
    </location>
</feature>
<organism evidence="2 3">
    <name type="scientific">Aspergillus sclerotialis</name>
    <dbReference type="NCBI Taxonomy" id="2070753"/>
    <lineage>
        <taxon>Eukaryota</taxon>
        <taxon>Fungi</taxon>
        <taxon>Dikarya</taxon>
        <taxon>Ascomycota</taxon>
        <taxon>Pezizomycotina</taxon>
        <taxon>Eurotiomycetes</taxon>
        <taxon>Eurotiomycetidae</taxon>
        <taxon>Eurotiales</taxon>
        <taxon>Aspergillaceae</taxon>
        <taxon>Aspergillus</taxon>
        <taxon>Aspergillus subgen. Polypaecilum</taxon>
    </lineage>
</organism>